<dbReference type="InterPro" id="IPR057670">
    <property type="entry name" value="SH3_retrovirus"/>
</dbReference>
<dbReference type="Pfam" id="PF07727">
    <property type="entry name" value="RVT_2"/>
    <property type="match status" value="1"/>
</dbReference>
<dbReference type="GO" id="GO:0016787">
    <property type="term" value="F:hydrolase activity"/>
    <property type="evidence" value="ECO:0007669"/>
    <property type="project" value="UniProtKB-KW"/>
</dbReference>
<dbReference type="GO" id="GO:0015074">
    <property type="term" value="P:DNA integration"/>
    <property type="evidence" value="ECO:0007669"/>
    <property type="project" value="UniProtKB-KW"/>
</dbReference>
<sequence>MLLMLRHYLDGRCSTCGGKGSQLPAQLQSCGPRCAKGVGWTSTGEICHEPWWAMPWEASSIHPPTHLEQGTCTRMTTCSQKRGCIPQLCDARPIQLIAILTGDAPDRLTVGGKLNARQGWTCRRRRKARSAAFQSERAGALRGTRSLSGLAGAGQGMWNTSRFRAPSAIHTLVTTKSHGIPLLTLHRRYGHASVQTLKKLAASGQVEGLDWTYSDLECVDFTCNACLASKAHRLPFPPSSFHASEPLALVHSDVLSFPEEPFSHKWYLVTFVDDFSRKTWVYPIGHKSKVLPTFKDWLMEIENETGRRVKTLRSDNGGEYVSTAFNGFCVARGIRRKLTIPYTPEQNGRAERLNRSIVEGTLALLIDSGLPRTCWDEAAMCYIHTKNLLPHAALKGGVPNCRWSGAPPLPPPTVGALRAFGCRAWATVPAHRWDKLDPKGIPLVFVGYDRHVKAWRLLDPSSMRVSLSRNVTFLETEFPFVAVPARVTPPSVPGFYPRPPPADAPAILLPPVLVEPTQPPLLDDDATSSIHLPQRPPEPAPPEPTPLAKVKPTWEYGDVAKVGPNPAKYGEIDARNIITGPRTRRQLVPTLITREDLVGGPDGPTPAFQGMLRAFASTKAGFAEHNLSVVRDPANWGNVIRLGQQDTWGGPAHDKFDSLLNKYEVFKVIDSCELPAGEILLRSGWVFQTKRNQHGDIIDHKARLVAHGCAQHPGIDFEQNYAPVVKFTSIWALIALAAANGYHVHQANVNKAYLHGKLDKPLYMRVSQGINMPGKILRLSKSIYGLCQAGTIWNAEIDSTLRSLGYVPTQSDICIYRHEHDGHSHYIALYVDDLLLVGPSTAEIDRVLDTLELAYGIKRLGPAKYILGIQFKCGHNGSITLSQERYLRDILARFQFADAKPASVPMQPGVVLNFENSSATPEDCTCYLQAIGSLMYAVVGTRPDLAFVVSCLARFLQQPGPEHWTAIKHVLRYIKGTLDLGLTYRKTNQPLHGYSDANWGACLTTSQSTMGYAFILSGAAIAWCSKREHRVAKSTTDTEYLSLLYASGDAIHLSKLLSELGALVPGPVVLYGDNQGSLALAQHPTNHQGSRHVRISEHYVHKRVAEKEIKVHYIATGDMFADIFTKALGPKPTGGCQSVYCCFIPLLLPITISY</sequence>
<evidence type="ECO:0000256" key="8">
    <source>
        <dbReference type="ARBA" id="ARBA00022884"/>
    </source>
</evidence>
<keyword evidence="10" id="KW-0695">RNA-directed DNA polymerase</keyword>
<evidence type="ECO:0000259" key="17">
    <source>
        <dbReference type="PROSITE" id="PS50994"/>
    </source>
</evidence>
<evidence type="ECO:0000256" key="10">
    <source>
        <dbReference type="ARBA" id="ARBA00022918"/>
    </source>
</evidence>
<keyword evidence="7" id="KW-0460">Magnesium</keyword>
<dbReference type="Proteomes" id="UP000249464">
    <property type="component" value="Unassembled WGS sequence"/>
</dbReference>
<evidence type="ECO:0000256" key="14">
    <source>
        <dbReference type="ARBA" id="ARBA00048173"/>
    </source>
</evidence>
<keyword evidence="9" id="KW-0229">DNA integration</keyword>
<keyword evidence="8" id="KW-0694">RNA-binding</keyword>
<dbReference type="GO" id="GO:0003723">
    <property type="term" value="F:RNA binding"/>
    <property type="evidence" value="ECO:0007669"/>
    <property type="project" value="UniProtKB-KW"/>
</dbReference>
<dbReference type="GO" id="GO:0032196">
    <property type="term" value="P:transposition"/>
    <property type="evidence" value="ECO:0007669"/>
    <property type="project" value="UniProtKB-KW"/>
</dbReference>
<dbReference type="PANTHER" id="PTHR42648:SF11">
    <property type="entry name" value="TRANSPOSON TY4-P GAG-POL POLYPROTEIN"/>
    <property type="match status" value="1"/>
</dbReference>
<dbReference type="InterPro" id="IPR039537">
    <property type="entry name" value="Retrotran_Ty1/copia-like"/>
</dbReference>
<evidence type="ECO:0000256" key="15">
    <source>
        <dbReference type="ARBA" id="ARBA00049244"/>
    </source>
</evidence>
<keyword evidence="6" id="KW-0378">Hydrolase</keyword>
<dbReference type="AlphaFoldDB" id="A0A2X0NZR2"/>
<feature type="domain" description="Integrase catalytic" evidence="17">
    <location>
        <begin position="242"/>
        <end position="407"/>
    </location>
</feature>
<evidence type="ECO:0000313" key="19">
    <source>
        <dbReference type="Proteomes" id="UP000249464"/>
    </source>
</evidence>
<evidence type="ECO:0000256" key="11">
    <source>
        <dbReference type="ARBA" id="ARBA00022932"/>
    </source>
</evidence>
<dbReference type="GO" id="GO:0004519">
    <property type="term" value="F:endonuclease activity"/>
    <property type="evidence" value="ECO:0007669"/>
    <property type="project" value="UniProtKB-KW"/>
</dbReference>
<protein>
    <submittedName>
        <fullName evidence="18">BQ5605_C016g08281 protein</fullName>
    </submittedName>
</protein>
<comment type="catalytic activity">
    <reaction evidence="15">
        <text>DNA(n) + a 2'-deoxyribonucleoside 5'-triphosphate = DNA(n+1) + diphosphate</text>
        <dbReference type="Rhea" id="RHEA:22508"/>
        <dbReference type="Rhea" id="RHEA-COMP:17339"/>
        <dbReference type="Rhea" id="RHEA-COMP:17340"/>
        <dbReference type="ChEBI" id="CHEBI:33019"/>
        <dbReference type="ChEBI" id="CHEBI:61560"/>
        <dbReference type="ChEBI" id="CHEBI:173112"/>
        <dbReference type="EC" id="2.7.7.7"/>
    </reaction>
</comment>
<keyword evidence="5" id="KW-0255">Endonuclease</keyword>
<reference evidence="18 19" key="1">
    <citation type="submission" date="2016-11" db="EMBL/GenBank/DDBJ databases">
        <authorList>
            <person name="Jaros S."/>
            <person name="Januszkiewicz K."/>
            <person name="Wedrychowicz H."/>
        </authorList>
    </citation>
    <scope>NUCLEOTIDE SEQUENCE [LARGE SCALE GENOMIC DNA]</scope>
</reference>
<dbReference type="Pfam" id="PF25597">
    <property type="entry name" value="SH3_retrovirus"/>
    <property type="match status" value="1"/>
</dbReference>
<keyword evidence="2" id="KW-0548">Nucleotidyltransferase</keyword>
<dbReference type="GO" id="GO:0005634">
    <property type="term" value="C:nucleus"/>
    <property type="evidence" value="ECO:0007669"/>
    <property type="project" value="UniProtKB-ARBA"/>
</dbReference>
<dbReference type="GO" id="GO:0006310">
    <property type="term" value="P:DNA recombination"/>
    <property type="evidence" value="ECO:0007669"/>
    <property type="project" value="UniProtKB-KW"/>
</dbReference>
<dbReference type="PROSITE" id="PS50994">
    <property type="entry name" value="INTEGRASE"/>
    <property type="match status" value="1"/>
</dbReference>
<evidence type="ECO:0000256" key="16">
    <source>
        <dbReference type="SAM" id="MobiDB-lite"/>
    </source>
</evidence>
<evidence type="ECO:0000256" key="4">
    <source>
        <dbReference type="ARBA" id="ARBA00022723"/>
    </source>
</evidence>
<evidence type="ECO:0000256" key="1">
    <source>
        <dbReference type="ARBA" id="ARBA00022578"/>
    </source>
</evidence>
<feature type="compositionally biased region" description="Pro residues" evidence="16">
    <location>
        <begin position="534"/>
        <end position="545"/>
    </location>
</feature>
<name>A0A2X0NZR2_9BASI</name>
<keyword evidence="1" id="KW-0815">Transposition</keyword>
<keyword evidence="11" id="KW-0808">Transferase</keyword>
<keyword evidence="13" id="KW-0511">Multifunctional enzyme</keyword>
<evidence type="ECO:0000256" key="13">
    <source>
        <dbReference type="ARBA" id="ARBA00023268"/>
    </source>
</evidence>
<dbReference type="InterPro" id="IPR001584">
    <property type="entry name" value="Integrase_cat-core"/>
</dbReference>
<keyword evidence="4" id="KW-0479">Metal-binding</keyword>
<dbReference type="SUPFAM" id="SSF56672">
    <property type="entry name" value="DNA/RNA polymerases"/>
    <property type="match status" value="1"/>
</dbReference>
<dbReference type="InterPro" id="IPR013103">
    <property type="entry name" value="RVT_2"/>
</dbReference>
<organism evidence="18 19">
    <name type="scientific">Microbotryum silenes-dioicae</name>
    <dbReference type="NCBI Taxonomy" id="796604"/>
    <lineage>
        <taxon>Eukaryota</taxon>
        <taxon>Fungi</taxon>
        <taxon>Dikarya</taxon>
        <taxon>Basidiomycota</taxon>
        <taxon>Pucciniomycotina</taxon>
        <taxon>Microbotryomycetes</taxon>
        <taxon>Microbotryales</taxon>
        <taxon>Microbotryaceae</taxon>
        <taxon>Microbotryum</taxon>
    </lineage>
</organism>
<keyword evidence="11" id="KW-0239">DNA-directed DNA polymerase</keyword>
<dbReference type="Gene3D" id="3.30.420.10">
    <property type="entry name" value="Ribonuclease H-like superfamily/Ribonuclease H"/>
    <property type="match status" value="1"/>
</dbReference>
<evidence type="ECO:0000256" key="5">
    <source>
        <dbReference type="ARBA" id="ARBA00022759"/>
    </source>
</evidence>
<dbReference type="Pfam" id="PF00665">
    <property type="entry name" value="rve"/>
    <property type="match status" value="1"/>
</dbReference>
<dbReference type="PANTHER" id="PTHR42648">
    <property type="entry name" value="TRANSPOSASE, PUTATIVE-RELATED"/>
    <property type="match status" value="1"/>
</dbReference>
<comment type="catalytic activity">
    <reaction evidence="14">
        <text>DNA(n) + a 2'-deoxyribonucleoside 5'-triphosphate = DNA(n+1) + diphosphate</text>
        <dbReference type="Rhea" id="RHEA:22508"/>
        <dbReference type="Rhea" id="RHEA-COMP:17339"/>
        <dbReference type="Rhea" id="RHEA-COMP:17340"/>
        <dbReference type="ChEBI" id="CHEBI:33019"/>
        <dbReference type="ChEBI" id="CHEBI:61560"/>
        <dbReference type="ChEBI" id="CHEBI:173112"/>
        <dbReference type="EC" id="2.7.7.49"/>
    </reaction>
</comment>
<evidence type="ECO:0000256" key="9">
    <source>
        <dbReference type="ARBA" id="ARBA00022908"/>
    </source>
</evidence>
<evidence type="ECO:0000256" key="12">
    <source>
        <dbReference type="ARBA" id="ARBA00023172"/>
    </source>
</evidence>
<dbReference type="GO" id="GO:0003887">
    <property type="term" value="F:DNA-directed DNA polymerase activity"/>
    <property type="evidence" value="ECO:0007669"/>
    <property type="project" value="UniProtKB-KW"/>
</dbReference>
<dbReference type="InterPro" id="IPR043502">
    <property type="entry name" value="DNA/RNA_pol_sf"/>
</dbReference>
<evidence type="ECO:0000256" key="3">
    <source>
        <dbReference type="ARBA" id="ARBA00022722"/>
    </source>
</evidence>
<gene>
    <name evidence="18" type="primary">BQ5605_C016g08281</name>
    <name evidence="18" type="ORF">BQ5605_C016G08281</name>
</gene>
<dbReference type="EMBL" id="FQNC01000018">
    <property type="protein sequence ID" value="SGY21846.1"/>
    <property type="molecule type" value="Genomic_DNA"/>
</dbReference>
<evidence type="ECO:0000256" key="7">
    <source>
        <dbReference type="ARBA" id="ARBA00022842"/>
    </source>
</evidence>
<dbReference type="CDD" id="cd09272">
    <property type="entry name" value="RNase_HI_RT_Ty1"/>
    <property type="match status" value="1"/>
</dbReference>
<evidence type="ECO:0000256" key="2">
    <source>
        <dbReference type="ARBA" id="ARBA00022695"/>
    </source>
</evidence>
<proteinExistence type="predicted"/>
<evidence type="ECO:0000256" key="6">
    <source>
        <dbReference type="ARBA" id="ARBA00022801"/>
    </source>
</evidence>
<keyword evidence="19" id="KW-1185">Reference proteome</keyword>
<evidence type="ECO:0000313" key="18">
    <source>
        <dbReference type="EMBL" id="SGY21846.1"/>
    </source>
</evidence>
<dbReference type="InterPro" id="IPR012337">
    <property type="entry name" value="RNaseH-like_sf"/>
</dbReference>
<dbReference type="InterPro" id="IPR036397">
    <property type="entry name" value="RNaseH_sf"/>
</dbReference>
<keyword evidence="12" id="KW-0233">DNA recombination</keyword>
<accession>A0A2X0NZR2</accession>
<dbReference type="SUPFAM" id="SSF53098">
    <property type="entry name" value="Ribonuclease H-like"/>
    <property type="match status" value="1"/>
</dbReference>
<dbReference type="GO" id="GO:0046872">
    <property type="term" value="F:metal ion binding"/>
    <property type="evidence" value="ECO:0007669"/>
    <property type="project" value="UniProtKB-KW"/>
</dbReference>
<keyword evidence="3" id="KW-0540">Nuclease</keyword>
<feature type="region of interest" description="Disordered" evidence="16">
    <location>
        <begin position="518"/>
        <end position="548"/>
    </location>
</feature>
<dbReference type="GO" id="GO:0003964">
    <property type="term" value="F:RNA-directed DNA polymerase activity"/>
    <property type="evidence" value="ECO:0007669"/>
    <property type="project" value="UniProtKB-KW"/>
</dbReference>